<keyword evidence="7 10" id="KW-0418">Kinase</keyword>
<dbReference type="GO" id="GO:0005886">
    <property type="term" value="C:plasma membrane"/>
    <property type="evidence" value="ECO:0007669"/>
    <property type="project" value="TreeGrafter"/>
</dbReference>
<evidence type="ECO:0000256" key="5">
    <source>
        <dbReference type="ARBA" id="ARBA00022679"/>
    </source>
</evidence>
<keyword evidence="5 10" id="KW-0808">Transferase</keyword>
<dbReference type="HAMAP" id="MF_00409">
    <property type="entry name" value="LpxK"/>
    <property type="match status" value="1"/>
</dbReference>
<comment type="pathway">
    <text evidence="1">Glycolipid biosynthesis; lipid IV(A) biosynthesis; lipid IV(A) from (3R)-3-hydroxytetradecanoyl-[acyl-carrier-protein] and UDP-N-acetyl-alpha-D-glucosamine: step 6/6.</text>
</comment>
<reference evidence="10" key="1">
    <citation type="submission" date="2018-10" db="EMBL/GenBank/DDBJ databases">
        <authorList>
            <person name="Gruber-Vodicka H."/>
            <person name="Jaeckle O."/>
        </authorList>
    </citation>
    <scope>NUCLEOTIDE SEQUENCE</scope>
</reference>
<accession>A0A484H8C4</accession>
<dbReference type="AlphaFoldDB" id="A0A484H8C4"/>
<keyword evidence="4" id="KW-0441">Lipid A biosynthesis</keyword>
<dbReference type="SUPFAM" id="SSF52540">
    <property type="entry name" value="P-loop containing nucleoside triphosphate hydrolases"/>
    <property type="match status" value="1"/>
</dbReference>
<protein>
    <recommendedName>
        <fullName evidence="2">tetraacyldisaccharide 4'-kinase</fullName>
        <ecNumber evidence="2">2.7.1.130</ecNumber>
    </recommendedName>
</protein>
<sequence>MRRTPDFWQANGWLAHLLEPLGLLYGAATAWRLACERPWRAPVPVVCVGNLVAGGAGKTPVALAIARRFNNLGVFPVFVARGYGGKARGPLQVILERDGAERVGDEVLLLAAQAPTIIAYCRADGARLAASIGAQVIVMDDGHQHPTLHQDVTLVVVDGGYAFGNSCLLPAGPLREPVERGLARASALVVVGEDEYGIATRWLSCGLPVLQTHLVPGPEAAALSGQRVVAFAGIGRPEKFFATLQAIGAVVIACHPFADHKPYTALEIQLILEEASALRAIPVTTAKDAVRLTPAQRQQVVVFTITIAWQNTETLDSILTAGIRK</sequence>
<proteinExistence type="inferred from homology"/>
<evidence type="ECO:0000313" key="10">
    <source>
        <dbReference type="EMBL" id="VBB69815.1"/>
    </source>
</evidence>
<evidence type="ECO:0000256" key="4">
    <source>
        <dbReference type="ARBA" id="ARBA00022556"/>
    </source>
</evidence>
<dbReference type="Pfam" id="PF02606">
    <property type="entry name" value="LpxK"/>
    <property type="match status" value="1"/>
</dbReference>
<dbReference type="UniPathway" id="UPA00359">
    <property type="reaction ID" value="UER00482"/>
</dbReference>
<dbReference type="NCBIfam" id="TIGR00682">
    <property type="entry name" value="lpxK"/>
    <property type="match status" value="1"/>
</dbReference>
<dbReference type="EC" id="2.7.1.130" evidence="2"/>
<evidence type="ECO:0000256" key="6">
    <source>
        <dbReference type="ARBA" id="ARBA00022741"/>
    </source>
</evidence>
<evidence type="ECO:0000256" key="1">
    <source>
        <dbReference type="ARBA" id="ARBA00004870"/>
    </source>
</evidence>
<dbReference type="GO" id="GO:0005524">
    <property type="term" value="F:ATP binding"/>
    <property type="evidence" value="ECO:0007669"/>
    <property type="project" value="UniProtKB-KW"/>
</dbReference>
<evidence type="ECO:0000256" key="3">
    <source>
        <dbReference type="ARBA" id="ARBA00022516"/>
    </source>
</evidence>
<dbReference type="GO" id="GO:0009245">
    <property type="term" value="P:lipid A biosynthetic process"/>
    <property type="evidence" value="ECO:0007669"/>
    <property type="project" value="UniProtKB-KW"/>
</dbReference>
<keyword evidence="6" id="KW-0547">Nucleotide-binding</keyword>
<evidence type="ECO:0000256" key="9">
    <source>
        <dbReference type="ARBA" id="ARBA00023098"/>
    </source>
</evidence>
<dbReference type="InterPro" id="IPR003758">
    <property type="entry name" value="LpxK"/>
</dbReference>
<dbReference type="GO" id="GO:0009244">
    <property type="term" value="P:lipopolysaccharide core region biosynthetic process"/>
    <property type="evidence" value="ECO:0007669"/>
    <property type="project" value="TreeGrafter"/>
</dbReference>
<dbReference type="PANTHER" id="PTHR42724">
    <property type="entry name" value="TETRAACYLDISACCHARIDE 4'-KINASE"/>
    <property type="match status" value="1"/>
</dbReference>
<dbReference type="EMBL" id="LR026963">
    <property type="protein sequence ID" value="VBB69815.1"/>
    <property type="molecule type" value="Genomic_DNA"/>
</dbReference>
<name>A0A484H8C4_9ZZZZ</name>
<dbReference type="PANTHER" id="PTHR42724:SF1">
    <property type="entry name" value="TETRAACYLDISACCHARIDE 4'-KINASE, MITOCHONDRIAL-RELATED"/>
    <property type="match status" value="1"/>
</dbReference>
<evidence type="ECO:0000256" key="8">
    <source>
        <dbReference type="ARBA" id="ARBA00022840"/>
    </source>
</evidence>
<evidence type="ECO:0000256" key="2">
    <source>
        <dbReference type="ARBA" id="ARBA00012071"/>
    </source>
</evidence>
<keyword evidence="9" id="KW-0443">Lipid metabolism</keyword>
<gene>
    <name evidence="10" type="ORF">RIEGSTA812A_PEG_1288</name>
</gene>
<organism evidence="10">
    <name type="scientific">invertebrate metagenome</name>
    <dbReference type="NCBI Taxonomy" id="1711999"/>
    <lineage>
        <taxon>unclassified sequences</taxon>
        <taxon>metagenomes</taxon>
        <taxon>organismal metagenomes</taxon>
    </lineage>
</organism>
<dbReference type="InterPro" id="IPR027417">
    <property type="entry name" value="P-loop_NTPase"/>
</dbReference>
<dbReference type="GO" id="GO:0009029">
    <property type="term" value="F:lipid-A 4'-kinase activity"/>
    <property type="evidence" value="ECO:0007669"/>
    <property type="project" value="UniProtKB-EC"/>
</dbReference>
<evidence type="ECO:0000256" key="7">
    <source>
        <dbReference type="ARBA" id="ARBA00022777"/>
    </source>
</evidence>
<keyword evidence="8" id="KW-0067">ATP-binding</keyword>
<keyword evidence="3" id="KW-0444">Lipid biosynthesis</keyword>